<dbReference type="GO" id="GO:0005789">
    <property type="term" value="C:endoplasmic reticulum membrane"/>
    <property type="evidence" value="ECO:0007669"/>
    <property type="project" value="UniProtKB-SubCell"/>
</dbReference>
<dbReference type="GO" id="GO:0051751">
    <property type="term" value="F:alpha-1,4-mannosyltransferase activity"/>
    <property type="evidence" value="ECO:0007669"/>
    <property type="project" value="InterPro"/>
</dbReference>
<dbReference type="PANTHER" id="PTHR10882">
    <property type="entry name" value="DIPHTHINE SYNTHASE"/>
    <property type="match status" value="1"/>
</dbReference>
<keyword evidence="1" id="KW-0472">Membrane</keyword>
<dbReference type="GO" id="GO:0017183">
    <property type="term" value="P:protein histidyl modification to diphthamide"/>
    <property type="evidence" value="ECO:0007669"/>
    <property type="project" value="InterPro"/>
</dbReference>
<keyword evidence="1" id="KW-0337">GPI-anchor biosynthesis</keyword>
<dbReference type="Proteomes" id="UP000271087">
    <property type="component" value="Unassembled WGS sequence"/>
</dbReference>
<dbReference type="GO" id="GO:0006506">
    <property type="term" value="P:GPI anchor biosynthetic process"/>
    <property type="evidence" value="ECO:0007669"/>
    <property type="project" value="UniProtKB-UniPathway"/>
</dbReference>
<feature type="non-terminal residue" evidence="2">
    <location>
        <position position="1"/>
    </location>
</feature>
<dbReference type="EMBL" id="UYRW01006588">
    <property type="protein sequence ID" value="VDM94512.1"/>
    <property type="molecule type" value="Genomic_DNA"/>
</dbReference>
<dbReference type="InterPro" id="IPR004551">
    <property type="entry name" value="Dphthn_synthase"/>
</dbReference>
<dbReference type="PANTHER" id="PTHR10882:SF0">
    <property type="entry name" value="DIPHTHINE METHYL ESTER SYNTHASE"/>
    <property type="match status" value="1"/>
</dbReference>
<comment type="pathway">
    <text evidence="1">Glycolipid biosynthesis; glycosylphosphatidylinositol-anchor biosynthesis.</text>
</comment>
<evidence type="ECO:0000256" key="1">
    <source>
        <dbReference type="RuleBase" id="RU365064"/>
    </source>
</evidence>
<dbReference type="SUPFAM" id="SSF53790">
    <property type="entry name" value="Tetrapyrrole methylase"/>
    <property type="match status" value="1"/>
</dbReference>
<keyword evidence="3" id="KW-1185">Reference proteome</keyword>
<keyword evidence="1" id="KW-1133">Transmembrane helix</keyword>
<evidence type="ECO:0000313" key="2">
    <source>
        <dbReference type="EMBL" id="VDM94512.1"/>
    </source>
</evidence>
<dbReference type="InterPro" id="IPR035996">
    <property type="entry name" value="4pyrrol_Methylase_sf"/>
</dbReference>
<keyword evidence="1" id="KW-0812">Transmembrane</keyword>
<comment type="caution">
    <text evidence="1">Lacks conserved residue(s) required for the propagation of feature annotation.</text>
</comment>
<keyword evidence="1" id="KW-0256">Endoplasmic reticulum</keyword>
<feature type="transmembrane region" description="Helical" evidence="1">
    <location>
        <begin position="50"/>
        <end position="71"/>
    </location>
</feature>
<comment type="subcellular location">
    <subcellularLocation>
        <location evidence="1">Endoplasmic reticulum membrane</location>
        <topology evidence="1">Multi-pass membrane protein</topology>
    </subcellularLocation>
</comment>
<dbReference type="UniPathway" id="UPA00196"/>
<protein>
    <recommendedName>
        <fullName evidence="1">GPI alpha-1,4-mannosyltransferase I, catalytic subunit</fullName>
        <ecNumber evidence="1">2.4.1.-</ecNumber>
    </recommendedName>
    <alternativeName>
        <fullName evidence="1">GPI mannosyltransferase I</fullName>
    </alternativeName>
</protein>
<sequence length="252" mass="28805">LLALMAVYYMLYGMPYINEAFLYHLHRTDTRHNFSPYFYMLYLAANDMQLSRLISFCCFIPQALLIIWLAFRFHDDLPFCWLLTTAVFVSFNKVCTSQYFIWYICLLPIAQQNIEVCWDRAEHYCIAMLYLIGLGLGNVDDITVKGMAIVQKCSRVYLETYTSIMSFGLHKEKLEEFFGKEIEEADRATVELDFNSILNEAHDSDICLLVVGDPLGATTHADLVLTARKANINVEIVHNASIISAVGCCGLQ</sequence>
<dbReference type="GO" id="GO:0141133">
    <property type="term" value="F:diphthine methyl ester synthase activity"/>
    <property type="evidence" value="ECO:0007669"/>
    <property type="project" value="UniProtKB-EC"/>
</dbReference>
<comment type="function">
    <text evidence="1">Catalytic subunit of the glycosylphosphatidylinositol-mannosyltransferase I complex which catalyzes the transfer of the first mannose, via an alpha-1,4 bond from a dolichol-phosphate-mannose (Dol-P-Man) to the glucosaminyl acyl phosphatidylinositol (GlcN-(acyl)PI) intermediate to generate alpha-D-Man-(1-&gt;4)-alpha-D-GlcN-(1-&gt;6)-(1-radyl,2-acyl-sn-glycero-3-phospho)-2-acyl-inositol and participates in the sixth step of the glycosylphosphatidylinositol-anchor biosynthesis.</text>
</comment>
<gene>
    <name evidence="2" type="ORF">NOO_LOCUS10785</name>
</gene>
<dbReference type="NCBIfam" id="TIGR00522">
    <property type="entry name" value="dph5"/>
    <property type="match status" value="1"/>
</dbReference>
<accession>A0A3P7KA57</accession>
<proteinExistence type="inferred from homology"/>
<dbReference type="OrthoDB" id="5863576at2759"/>
<feature type="non-terminal residue" evidence="2">
    <location>
        <position position="252"/>
    </location>
</feature>
<dbReference type="Gene3D" id="3.40.1010.10">
    <property type="entry name" value="Cobalt-precorrin-4 Transmethylase, Domain 1"/>
    <property type="match status" value="1"/>
</dbReference>
<keyword evidence="1" id="KW-0328">Glycosyltransferase</keyword>
<dbReference type="InterPro" id="IPR014777">
    <property type="entry name" value="4pyrrole_Mease_sub1"/>
</dbReference>
<reference evidence="2 3" key="1">
    <citation type="submission" date="2018-08" db="EMBL/GenBank/DDBJ databases">
        <authorList>
            <person name="Laetsch R D."/>
            <person name="Stevens L."/>
            <person name="Kumar S."/>
            <person name="Blaxter L. M."/>
        </authorList>
    </citation>
    <scope>NUCLEOTIDE SEQUENCE [LARGE SCALE GENOMIC DNA]</scope>
</reference>
<dbReference type="EC" id="2.4.1.-" evidence="1"/>
<dbReference type="CDD" id="cd11647">
    <property type="entry name" value="DHP5_DphB"/>
    <property type="match status" value="1"/>
</dbReference>
<comment type="similarity">
    <text evidence="1">Belongs to the PIGM family.</text>
</comment>
<organism evidence="2 3">
    <name type="scientific">Onchocerca ochengi</name>
    <name type="common">Filarial nematode worm</name>
    <dbReference type="NCBI Taxonomy" id="42157"/>
    <lineage>
        <taxon>Eukaryota</taxon>
        <taxon>Metazoa</taxon>
        <taxon>Ecdysozoa</taxon>
        <taxon>Nematoda</taxon>
        <taxon>Chromadorea</taxon>
        <taxon>Rhabditida</taxon>
        <taxon>Spirurina</taxon>
        <taxon>Spiruromorpha</taxon>
        <taxon>Filarioidea</taxon>
        <taxon>Onchocercidae</taxon>
        <taxon>Onchocerca</taxon>
    </lineage>
</organism>
<dbReference type="GO" id="GO:0004376">
    <property type="term" value="F:GPI mannosyltransferase activity"/>
    <property type="evidence" value="ECO:0007669"/>
    <property type="project" value="InterPro"/>
</dbReference>
<keyword evidence="1" id="KW-0808">Transferase</keyword>
<dbReference type="InterPro" id="IPR007704">
    <property type="entry name" value="PIG-M"/>
</dbReference>
<dbReference type="Pfam" id="PF05007">
    <property type="entry name" value="Mannosyl_trans"/>
    <property type="match status" value="1"/>
</dbReference>
<feature type="transmembrane region" description="Helical" evidence="1">
    <location>
        <begin position="6"/>
        <end position="25"/>
    </location>
</feature>
<dbReference type="AlphaFoldDB" id="A0A3P7KA57"/>
<name>A0A3P7KA57_ONCOC</name>
<evidence type="ECO:0000313" key="3">
    <source>
        <dbReference type="Proteomes" id="UP000271087"/>
    </source>
</evidence>
<dbReference type="FunFam" id="3.40.1010.10:FF:000004">
    <property type="entry name" value="Putative diphthine synthase"/>
    <property type="match status" value="1"/>
</dbReference>